<feature type="region of interest" description="Disordered" evidence="9">
    <location>
        <begin position="322"/>
        <end position="349"/>
    </location>
</feature>
<protein>
    <submittedName>
        <fullName evidence="10">Uncharacterized protein</fullName>
    </submittedName>
</protein>
<evidence type="ECO:0000256" key="2">
    <source>
        <dbReference type="ARBA" id="ARBA00022483"/>
    </source>
</evidence>
<accession>A0A9J6H240</accession>
<gene>
    <name evidence="10" type="ORF">HPB48_017230</name>
</gene>
<dbReference type="InterPro" id="IPR036770">
    <property type="entry name" value="Ankyrin_rpt-contain_sf"/>
</dbReference>
<keyword evidence="5" id="KW-0638">Presynaptic neurotoxin</keyword>
<comment type="subcellular location">
    <subcellularLocation>
        <location evidence="1">Target cell membrane</location>
    </subcellularLocation>
</comment>
<feature type="repeat" description="ANK" evidence="8">
    <location>
        <begin position="167"/>
        <end position="199"/>
    </location>
</feature>
<feature type="compositionally biased region" description="Acidic residues" evidence="9">
    <location>
        <begin position="442"/>
        <end position="452"/>
    </location>
</feature>
<dbReference type="OMA" id="CDDDQWQ"/>
<feature type="compositionally biased region" description="Basic and acidic residues" evidence="9">
    <location>
        <begin position="337"/>
        <end position="349"/>
    </location>
</feature>
<dbReference type="AlphaFoldDB" id="A0A9J6H240"/>
<dbReference type="PROSITE" id="PS50297">
    <property type="entry name" value="ANK_REP_REGION"/>
    <property type="match status" value="4"/>
</dbReference>
<evidence type="ECO:0000256" key="9">
    <source>
        <dbReference type="SAM" id="MobiDB-lite"/>
    </source>
</evidence>
<evidence type="ECO:0000256" key="1">
    <source>
        <dbReference type="ARBA" id="ARBA00004175"/>
    </source>
</evidence>
<dbReference type="PANTHER" id="PTHR24180">
    <property type="entry name" value="CYCLIN-DEPENDENT KINASE INHIBITOR 2C-RELATED"/>
    <property type="match status" value="1"/>
</dbReference>
<dbReference type="InterPro" id="IPR002110">
    <property type="entry name" value="Ankyrin_rpt"/>
</dbReference>
<dbReference type="InterPro" id="IPR051637">
    <property type="entry name" value="Ank_repeat_dom-contain_49"/>
</dbReference>
<feature type="repeat" description="ANK" evidence="8">
    <location>
        <begin position="101"/>
        <end position="133"/>
    </location>
</feature>
<dbReference type="GO" id="GO:0006887">
    <property type="term" value="P:exocytosis"/>
    <property type="evidence" value="ECO:0007669"/>
    <property type="project" value="UniProtKB-KW"/>
</dbReference>
<dbReference type="GO" id="GO:0044231">
    <property type="term" value="C:host cell presynaptic membrane"/>
    <property type="evidence" value="ECO:0007669"/>
    <property type="project" value="UniProtKB-KW"/>
</dbReference>
<dbReference type="Pfam" id="PF12796">
    <property type="entry name" value="Ank_2"/>
    <property type="match status" value="2"/>
</dbReference>
<dbReference type="SMART" id="SM00248">
    <property type="entry name" value="ANK"/>
    <property type="match status" value="6"/>
</dbReference>
<sequence length="489" mass="53692">MKKFFQKKILKSSSAKKQSTASLSSHDGHTDELHGYSIDLARTDSSFTKLHKACWLGDEDRAKSAAKKVDVSFQDNESRGHLSIVQFLLRAQARVDALDSEGKTPLMKAVEGHHLEVARCLLEQRANPDVPDQNLDTALHLALTTGRPEMAMLLVQFEADVSARNKEGMSPLYMAVVQHHLDVARLLLERGCQPNAGDNRKKTPLMVAAEAGSVPLVQLLLGRGANANAVDEEGRTALDFARRAGHDECCRLLAAKTNSTHGGHSPSPNHLGIKEPKKPYISSLIVNSTTQQQQQQKPLTNGNDQEKAETLEAPTPAVEMLGNDKENLDNAPLQKDASPKKKPDKPLHFDENDIASWMEEDVSFEDSEAKATSLYAPSTAGQKRNSAVEPELHKSVEVLLAYDGQQLRKNSPNEDEVVEKLLEEVPRPAKSVPDKLSVASDSDWDSTEEVEDVPPNKVGGIIHSLMPQPHGKYNAISIKCHSFDLMPFS</sequence>
<keyword evidence="11" id="KW-1185">Reference proteome</keyword>
<keyword evidence="5" id="KW-0800">Toxin</keyword>
<feature type="region of interest" description="Disordered" evidence="9">
    <location>
        <begin position="287"/>
        <end position="308"/>
    </location>
</feature>
<dbReference type="Gene3D" id="1.25.40.20">
    <property type="entry name" value="Ankyrin repeat-containing domain"/>
    <property type="match status" value="2"/>
</dbReference>
<evidence type="ECO:0000256" key="6">
    <source>
        <dbReference type="ARBA" id="ARBA00023043"/>
    </source>
</evidence>
<dbReference type="GO" id="GO:0044218">
    <property type="term" value="C:other organism cell membrane"/>
    <property type="evidence" value="ECO:0007669"/>
    <property type="project" value="UniProtKB-KW"/>
</dbReference>
<dbReference type="Proteomes" id="UP000821853">
    <property type="component" value="Chromosome 9"/>
</dbReference>
<dbReference type="OrthoDB" id="6362414at2759"/>
<reference evidence="10 11" key="1">
    <citation type="journal article" date="2020" name="Cell">
        <title>Large-Scale Comparative Analyses of Tick Genomes Elucidate Their Genetic Diversity and Vector Capacities.</title>
        <authorList>
            <consortium name="Tick Genome and Microbiome Consortium (TIGMIC)"/>
            <person name="Jia N."/>
            <person name="Wang J."/>
            <person name="Shi W."/>
            <person name="Du L."/>
            <person name="Sun Y."/>
            <person name="Zhan W."/>
            <person name="Jiang J.F."/>
            <person name="Wang Q."/>
            <person name="Zhang B."/>
            <person name="Ji P."/>
            <person name="Bell-Sakyi L."/>
            <person name="Cui X.M."/>
            <person name="Yuan T.T."/>
            <person name="Jiang B.G."/>
            <person name="Yang W.F."/>
            <person name="Lam T.T."/>
            <person name="Chang Q.C."/>
            <person name="Ding S.J."/>
            <person name="Wang X.J."/>
            <person name="Zhu J.G."/>
            <person name="Ruan X.D."/>
            <person name="Zhao L."/>
            <person name="Wei J.T."/>
            <person name="Ye R.Z."/>
            <person name="Que T.C."/>
            <person name="Du C.H."/>
            <person name="Zhou Y.H."/>
            <person name="Cheng J.X."/>
            <person name="Dai P.F."/>
            <person name="Guo W.B."/>
            <person name="Han X.H."/>
            <person name="Huang E.J."/>
            <person name="Li L.F."/>
            <person name="Wei W."/>
            <person name="Gao Y.C."/>
            <person name="Liu J.Z."/>
            <person name="Shao H.Z."/>
            <person name="Wang X."/>
            <person name="Wang C.C."/>
            <person name="Yang T.C."/>
            <person name="Huo Q.B."/>
            <person name="Li W."/>
            <person name="Chen H.Y."/>
            <person name="Chen S.E."/>
            <person name="Zhou L.G."/>
            <person name="Ni X.B."/>
            <person name="Tian J.H."/>
            <person name="Sheng Y."/>
            <person name="Liu T."/>
            <person name="Pan Y.S."/>
            <person name="Xia L.Y."/>
            <person name="Li J."/>
            <person name="Zhao F."/>
            <person name="Cao W.C."/>
        </authorList>
    </citation>
    <scope>NUCLEOTIDE SEQUENCE [LARGE SCALE GENOMIC DNA]</scope>
    <source>
        <strain evidence="10">HaeL-2018</strain>
    </source>
</reference>
<organism evidence="10 11">
    <name type="scientific">Haemaphysalis longicornis</name>
    <name type="common">Bush tick</name>
    <dbReference type="NCBI Taxonomy" id="44386"/>
    <lineage>
        <taxon>Eukaryota</taxon>
        <taxon>Metazoa</taxon>
        <taxon>Ecdysozoa</taxon>
        <taxon>Arthropoda</taxon>
        <taxon>Chelicerata</taxon>
        <taxon>Arachnida</taxon>
        <taxon>Acari</taxon>
        <taxon>Parasitiformes</taxon>
        <taxon>Ixodida</taxon>
        <taxon>Ixodoidea</taxon>
        <taxon>Ixodidae</taxon>
        <taxon>Haemaphysalinae</taxon>
        <taxon>Haemaphysalis</taxon>
    </lineage>
</organism>
<dbReference type="VEuPathDB" id="VectorBase:HLOH_056781"/>
<feature type="repeat" description="ANK" evidence="8">
    <location>
        <begin position="134"/>
        <end position="166"/>
    </location>
</feature>
<keyword evidence="3" id="KW-1052">Target cell membrane</keyword>
<keyword evidence="4" id="KW-0677">Repeat</keyword>
<evidence type="ECO:0000313" key="10">
    <source>
        <dbReference type="EMBL" id="KAH9381057.1"/>
    </source>
</evidence>
<evidence type="ECO:0000313" key="11">
    <source>
        <dbReference type="Proteomes" id="UP000821853"/>
    </source>
</evidence>
<dbReference type="SUPFAM" id="SSF48403">
    <property type="entry name" value="Ankyrin repeat"/>
    <property type="match status" value="1"/>
</dbReference>
<keyword evidence="2" id="KW-0268">Exocytosis</keyword>
<evidence type="ECO:0000256" key="7">
    <source>
        <dbReference type="ARBA" id="ARBA00023298"/>
    </source>
</evidence>
<comment type="caution">
    <text evidence="10">The sequence shown here is derived from an EMBL/GenBank/DDBJ whole genome shotgun (WGS) entry which is preliminary data.</text>
</comment>
<dbReference type="PANTHER" id="PTHR24180:SF45">
    <property type="entry name" value="POLY [ADP-RIBOSE] POLYMERASE TANKYRASE"/>
    <property type="match status" value="1"/>
</dbReference>
<evidence type="ECO:0000256" key="5">
    <source>
        <dbReference type="ARBA" id="ARBA00023028"/>
    </source>
</evidence>
<dbReference type="PROSITE" id="PS50088">
    <property type="entry name" value="ANK_REPEAT"/>
    <property type="match status" value="4"/>
</dbReference>
<keyword evidence="5" id="KW-0528">Neurotoxin</keyword>
<keyword evidence="7" id="KW-0472">Membrane</keyword>
<keyword evidence="6 8" id="KW-0040">ANK repeat</keyword>
<keyword evidence="7" id="KW-1053">Target membrane</keyword>
<feature type="region of interest" description="Disordered" evidence="9">
    <location>
        <begin position="428"/>
        <end position="455"/>
    </location>
</feature>
<evidence type="ECO:0000256" key="3">
    <source>
        <dbReference type="ARBA" id="ARBA00022537"/>
    </source>
</evidence>
<dbReference type="EMBL" id="JABSTR010000011">
    <property type="protein sequence ID" value="KAH9381057.1"/>
    <property type="molecule type" value="Genomic_DNA"/>
</dbReference>
<evidence type="ECO:0000256" key="8">
    <source>
        <dbReference type="PROSITE-ProRule" id="PRU00023"/>
    </source>
</evidence>
<evidence type="ECO:0000256" key="4">
    <source>
        <dbReference type="ARBA" id="ARBA00022737"/>
    </source>
</evidence>
<feature type="repeat" description="ANK" evidence="8">
    <location>
        <begin position="200"/>
        <end position="232"/>
    </location>
</feature>
<proteinExistence type="predicted"/>
<name>A0A9J6H240_HAELO</name>